<feature type="compositionally biased region" description="Acidic residues" evidence="2">
    <location>
        <begin position="459"/>
        <end position="468"/>
    </location>
</feature>
<reference evidence="3 4" key="1">
    <citation type="journal article" date="2006" name="Science">
        <title>Phytophthora genome sequences uncover evolutionary origins and mechanisms of pathogenesis.</title>
        <authorList>
            <person name="Tyler B.M."/>
            <person name="Tripathy S."/>
            <person name="Zhang X."/>
            <person name="Dehal P."/>
            <person name="Jiang R.H."/>
            <person name="Aerts A."/>
            <person name="Arredondo F.D."/>
            <person name="Baxter L."/>
            <person name="Bensasson D."/>
            <person name="Beynon J.L."/>
            <person name="Chapman J."/>
            <person name="Damasceno C.M."/>
            <person name="Dorrance A.E."/>
            <person name="Dou D."/>
            <person name="Dickerman A.W."/>
            <person name="Dubchak I.L."/>
            <person name="Garbelotto M."/>
            <person name="Gijzen M."/>
            <person name="Gordon S.G."/>
            <person name="Govers F."/>
            <person name="Grunwald N.J."/>
            <person name="Huang W."/>
            <person name="Ivors K.L."/>
            <person name="Jones R.W."/>
            <person name="Kamoun S."/>
            <person name="Krampis K."/>
            <person name="Lamour K.H."/>
            <person name="Lee M.K."/>
            <person name="McDonald W.H."/>
            <person name="Medina M."/>
            <person name="Meijer H.J."/>
            <person name="Nordberg E.K."/>
            <person name="Maclean D.J."/>
            <person name="Ospina-Giraldo M.D."/>
            <person name="Morris P.F."/>
            <person name="Phuntumart V."/>
            <person name="Putnam N.H."/>
            <person name="Rash S."/>
            <person name="Rose J.K."/>
            <person name="Sakihama Y."/>
            <person name="Salamov A.A."/>
            <person name="Savidor A."/>
            <person name="Scheuring C.F."/>
            <person name="Smith B.M."/>
            <person name="Sobral B.W."/>
            <person name="Terry A."/>
            <person name="Torto-Alalibo T.A."/>
            <person name="Win J."/>
            <person name="Xu Z."/>
            <person name="Zhang H."/>
            <person name="Grigoriev I.V."/>
            <person name="Rokhsar D.S."/>
            <person name="Boore J.L."/>
        </authorList>
    </citation>
    <scope>NUCLEOTIDE SEQUENCE [LARGE SCALE GENOMIC DNA]</scope>
    <source>
        <strain evidence="3 4">P6497</strain>
    </source>
</reference>
<feature type="compositionally biased region" description="Low complexity" evidence="2">
    <location>
        <begin position="79"/>
        <end position="92"/>
    </location>
</feature>
<dbReference type="Proteomes" id="UP000002640">
    <property type="component" value="Unassembled WGS sequence"/>
</dbReference>
<feature type="region of interest" description="Disordered" evidence="2">
    <location>
        <begin position="1"/>
        <end position="170"/>
    </location>
</feature>
<feature type="compositionally biased region" description="Polar residues" evidence="2">
    <location>
        <begin position="57"/>
        <end position="70"/>
    </location>
</feature>
<evidence type="ECO:0000256" key="2">
    <source>
        <dbReference type="SAM" id="MobiDB-lite"/>
    </source>
</evidence>
<feature type="region of interest" description="Disordered" evidence="2">
    <location>
        <begin position="459"/>
        <end position="519"/>
    </location>
</feature>
<sequence>MLGRSTDCNACQASDGGGPARAAEQLPDAPPTGGGASGSAGEQGDRGATSGHADTPTALQASLDEQQDNANALDDASSKSKTVVVKTAGTGTHPRASGNTDAAGSKGNDDTGAAGSKGDGNTESKAKDTAGPVATRLARRGPSGARRALSLQDSRSRAAQSSHPEFAGQAPPARFAVSSDLNLTFVGVPARVFDSYEECFLRDGFGGIEALWTMEKLIDLLDPGMELHRTVLRLRPSDTGRSISELHGLLDSIAAKRELASLLQCYDLDGVARKVFGTTSLVKAVLRQLREARRQLRSNGLTASLDYLAKDSELQMAKRDITVLNRCWEETLEVATKKREQGIKDHDRDFKRAAQEHERQEQALQLQIDKLSRENDDLRSVVRTLTSRLKAGSMNVGKTMNFLNRHNTRLDGNWPRLKALPESANDNKLPPDGWATQILVNAVDDFGAQPVAYIFVDDGDDDQEEKDDDGPGAKEVSKDAPFDFTQDSSAPSTPSSLRSRSAKTSRAPKGATGRHFQLRPEVYTPNELDAMDPLTPYARSVEDARASLVAHAVIWDKLRLDVQLVMQSGLDYLDAFDLVCGDNYVHPRFHVRDLLELLYKKADARLEQLTYTPDKWPTLKSVRLDEEAEVMQAMYSEVGDDIDDETRDEIFRTTKHFKVKLDLRTTPPREAKRHNSTSSTTSSTTGSQHPDSEVAPPPAKRPHAAQRRTQSTLARKEYAELTPEELQIIEVPDRGVTSWRHYRILVKFQPDTAKAVEQTSGFPDYTPNLSKPEERDAVRARWLSGPFKELWSAKPWDEMFDNRSKFPVCHAPPKAGTKALARLDEVVTFMSDHRCTFWLISHWFSIYNRLDAYSEEFADTRKPKCDSIRAHYQKLLDAAVDDGLEPSYLEEPGVWTFLAKCCSWIWMAPSQKNAEGKPYSLQEQLALTDQQEPAQVQWNSCSSDEERIGHAPAQLGLRLLPEADRCPYLVSKKFL</sequence>
<proteinExistence type="predicted"/>
<dbReference type="SMR" id="G4YRV9"/>
<feature type="compositionally biased region" description="Low complexity" evidence="2">
    <location>
        <begin position="488"/>
        <end position="499"/>
    </location>
</feature>
<dbReference type="AlphaFoldDB" id="G4YRV9"/>
<dbReference type="GeneID" id="20638416"/>
<dbReference type="KEGG" id="psoj:PHYSODRAFT_253774"/>
<feature type="compositionally biased region" description="Low complexity" evidence="2">
    <location>
        <begin position="676"/>
        <end position="685"/>
    </location>
</feature>
<keyword evidence="4" id="KW-1185">Reference proteome</keyword>
<evidence type="ECO:0000256" key="1">
    <source>
        <dbReference type="SAM" id="Coils"/>
    </source>
</evidence>
<protein>
    <submittedName>
        <fullName evidence="3">Uncharacterized protein</fullName>
    </submittedName>
</protein>
<feature type="compositionally biased region" description="Basic and acidic residues" evidence="2">
    <location>
        <begin position="469"/>
        <end position="481"/>
    </location>
</feature>
<gene>
    <name evidence="3" type="ORF">PHYSODRAFT_253774</name>
</gene>
<feature type="region of interest" description="Disordered" evidence="2">
    <location>
        <begin position="662"/>
        <end position="715"/>
    </location>
</feature>
<feature type="compositionally biased region" description="Polar residues" evidence="2">
    <location>
        <begin position="151"/>
        <end position="163"/>
    </location>
</feature>
<organism evidence="3 4">
    <name type="scientific">Phytophthora sojae (strain P6497)</name>
    <name type="common">Soybean stem and root rot agent</name>
    <name type="synonym">Phytophthora megasperma f. sp. glycines</name>
    <dbReference type="NCBI Taxonomy" id="1094619"/>
    <lineage>
        <taxon>Eukaryota</taxon>
        <taxon>Sar</taxon>
        <taxon>Stramenopiles</taxon>
        <taxon>Oomycota</taxon>
        <taxon>Peronosporomycetes</taxon>
        <taxon>Peronosporales</taxon>
        <taxon>Peronosporaceae</taxon>
        <taxon>Phytophthora</taxon>
    </lineage>
</organism>
<dbReference type="InParanoid" id="G4YRV9"/>
<dbReference type="RefSeq" id="XP_009518224.1">
    <property type="nucleotide sequence ID" value="XM_009519929.1"/>
</dbReference>
<feature type="compositionally biased region" description="Polar residues" evidence="2">
    <location>
        <begin position="1"/>
        <end position="12"/>
    </location>
</feature>
<evidence type="ECO:0000313" key="3">
    <source>
        <dbReference type="EMBL" id="EGZ22936.1"/>
    </source>
</evidence>
<keyword evidence="1" id="KW-0175">Coiled coil</keyword>
<name>G4YRV9_PHYSP</name>
<accession>G4YRV9</accession>
<feature type="coiled-coil region" evidence="1">
    <location>
        <begin position="343"/>
        <end position="388"/>
    </location>
</feature>
<evidence type="ECO:0000313" key="4">
    <source>
        <dbReference type="Proteomes" id="UP000002640"/>
    </source>
</evidence>
<dbReference type="EMBL" id="JH159152">
    <property type="protein sequence ID" value="EGZ22936.1"/>
    <property type="molecule type" value="Genomic_DNA"/>
</dbReference>